<dbReference type="STRING" id="133381.A0A2T9YPU7"/>
<feature type="non-terminal residue" evidence="3">
    <location>
        <position position="392"/>
    </location>
</feature>
<feature type="domain" description="DUF4246" evidence="1">
    <location>
        <begin position="65"/>
        <end position="391"/>
    </location>
</feature>
<proteinExistence type="predicted"/>
<evidence type="ECO:0000259" key="1">
    <source>
        <dbReference type="Pfam" id="PF14033"/>
    </source>
</evidence>
<evidence type="ECO:0000313" key="3">
    <source>
        <dbReference type="EMBL" id="PVU94367.1"/>
    </source>
</evidence>
<dbReference type="Pfam" id="PF21666">
    <property type="entry name" value="DUF4246_N"/>
    <property type="match status" value="1"/>
</dbReference>
<dbReference type="Pfam" id="PF14033">
    <property type="entry name" value="DUF4246"/>
    <property type="match status" value="1"/>
</dbReference>
<feature type="domain" description="DUF4246" evidence="2">
    <location>
        <begin position="14"/>
        <end position="57"/>
    </location>
</feature>
<dbReference type="InterPro" id="IPR025340">
    <property type="entry name" value="DUF4246"/>
</dbReference>
<organism evidence="3 4">
    <name type="scientific">Smittium megazygosporum</name>
    <dbReference type="NCBI Taxonomy" id="133381"/>
    <lineage>
        <taxon>Eukaryota</taxon>
        <taxon>Fungi</taxon>
        <taxon>Fungi incertae sedis</taxon>
        <taxon>Zoopagomycota</taxon>
        <taxon>Kickxellomycotina</taxon>
        <taxon>Harpellomycetes</taxon>
        <taxon>Harpellales</taxon>
        <taxon>Legeriomycetaceae</taxon>
        <taxon>Smittium</taxon>
    </lineage>
</organism>
<name>A0A2T9YPU7_9FUNG</name>
<comment type="caution">
    <text evidence="3">The sequence shown here is derived from an EMBL/GenBank/DDBJ whole genome shotgun (WGS) entry which is preliminary data.</text>
</comment>
<evidence type="ECO:0000259" key="2">
    <source>
        <dbReference type="Pfam" id="PF21666"/>
    </source>
</evidence>
<evidence type="ECO:0000313" key="4">
    <source>
        <dbReference type="Proteomes" id="UP000245609"/>
    </source>
</evidence>
<accession>A0A2T9YPU7</accession>
<protein>
    <submittedName>
        <fullName evidence="3">Uncharacterized protein</fullName>
    </submittedName>
</protein>
<dbReference type="PANTHER" id="PTHR33119:SF1">
    <property type="entry name" value="FE2OG DIOXYGENASE DOMAIN-CONTAINING PROTEIN"/>
    <property type="match status" value="1"/>
</dbReference>
<gene>
    <name evidence="3" type="ORF">BB560_005942</name>
</gene>
<dbReference type="InterPro" id="IPR049192">
    <property type="entry name" value="DUF4246_C"/>
</dbReference>
<dbReference type="PANTHER" id="PTHR33119">
    <property type="entry name" value="IFI3P"/>
    <property type="match status" value="1"/>
</dbReference>
<keyword evidence="4" id="KW-1185">Reference proteome</keyword>
<dbReference type="EMBL" id="MBFS01002646">
    <property type="protein sequence ID" value="PVU94367.1"/>
    <property type="molecule type" value="Genomic_DNA"/>
</dbReference>
<dbReference type="Proteomes" id="UP000245609">
    <property type="component" value="Unassembled WGS sequence"/>
</dbReference>
<sequence>MEYSFTSPFILGDYQEGAEPLTTVELSILRVLEEIKNKKHWNLKIKDPKISGKWKAELSGHFEKEIIDYAFDELEYYADAFTENIVPGPVDKVYVADDYIPIETLEDFKAQVSKLENVDESLKDYHPGSNNQVLDLVHPSLYPLIYGLSRAISTDVSPQEVPNWRESIGKGEIAEAPYDKEKVANEFLSRSSNDLSIYKSFKYQWLPSEFQVTEGKVRILSYINNLHPELFSKLYRSIESIFGLFVPLFSQCLTDSCIENTHEKRVDESSYYNESYEEFVERILKAEGGWKGDPYDFSEAMEDDLYERYNDEIKVIPPKEIVFSEDRIKRKIKIDFSNSRLQIIVKLANIVLSPENPKYNGGVWHVEGMENENIVATGIYYYSNENVTESCL</sequence>
<dbReference type="OrthoDB" id="415532at2759"/>
<reference evidence="3 4" key="1">
    <citation type="journal article" date="2018" name="MBio">
        <title>Comparative Genomics Reveals the Core Gene Toolbox for the Fungus-Insect Symbiosis.</title>
        <authorList>
            <person name="Wang Y."/>
            <person name="Stata M."/>
            <person name="Wang W."/>
            <person name="Stajich J.E."/>
            <person name="White M.M."/>
            <person name="Moncalvo J.M."/>
        </authorList>
    </citation>
    <scope>NUCLEOTIDE SEQUENCE [LARGE SCALE GENOMIC DNA]</scope>
    <source>
        <strain evidence="3 4">SC-DP-2</strain>
    </source>
</reference>
<dbReference type="AlphaFoldDB" id="A0A2T9YPU7"/>
<dbReference type="InterPro" id="IPR049207">
    <property type="entry name" value="DUF4246_N"/>
</dbReference>